<dbReference type="EMBL" id="QCYY01002454">
    <property type="protein sequence ID" value="ROT70186.1"/>
    <property type="molecule type" value="Genomic_DNA"/>
</dbReference>
<dbReference type="GO" id="GO:0045743">
    <property type="term" value="P:positive regulation of fibroblast growth factor receptor signaling pathway"/>
    <property type="evidence" value="ECO:0007669"/>
    <property type="project" value="TreeGrafter"/>
</dbReference>
<reference evidence="6 7" key="2">
    <citation type="submission" date="2019-01" db="EMBL/GenBank/DDBJ databases">
        <title>The decoding of complex shrimp genome reveals the adaptation for benthos swimmer, frequently molting mechanism and breeding impact on genome.</title>
        <authorList>
            <person name="Sun Y."/>
            <person name="Gao Y."/>
            <person name="Yu Y."/>
        </authorList>
    </citation>
    <scope>NUCLEOTIDE SEQUENCE [LARGE SCALE GENOMIC DNA]</scope>
    <source>
        <tissue evidence="6">Muscle</tissue>
    </source>
</reference>
<dbReference type="AlphaFoldDB" id="A0A3R7PLA1"/>
<keyword evidence="2" id="KW-0963">Cytoplasm</keyword>
<dbReference type="GO" id="GO:0044344">
    <property type="term" value="P:cellular response to fibroblast growth factor stimulus"/>
    <property type="evidence" value="ECO:0007669"/>
    <property type="project" value="TreeGrafter"/>
</dbReference>
<evidence type="ECO:0000313" key="7">
    <source>
        <dbReference type="Proteomes" id="UP000283509"/>
    </source>
</evidence>
<organism evidence="6 7">
    <name type="scientific">Penaeus vannamei</name>
    <name type="common">Whiteleg shrimp</name>
    <name type="synonym">Litopenaeus vannamei</name>
    <dbReference type="NCBI Taxonomy" id="6689"/>
    <lineage>
        <taxon>Eukaryota</taxon>
        <taxon>Metazoa</taxon>
        <taxon>Ecdysozoa</taxon>
        <taxon>Arthropoda</taxon>
        <taxon>Crustacea</taxon>
        <taxon>Multicrustacea</taxon>
        <taxon>Malacostraca</taxon>
        <taxon>Eumalacostraca</taxon>
        <taxon>Eucarida</taxon>
        <taxon>Decapoda</taxon>
        <taxon>Dendrobranchiata</taxon>
        <taxon>Penaeoidea</taxon>
        <taxon>Penaeidae</taxon>
        <taxon>Penaeus</taxon>
    </lineage>
</organism>
<dbReference type="GO" id="GO:0043066">
    <property type="term" value="P:negative regulation of apoptotic process"/>
    <property type="evidence" value="ECO:0007669"/>
    <property type="project" value="TreeGrafter"/>
</dbReference>
<sequence>MAEGLVVEFQKFNKNARHLKRLQRETLQSIEDVGLSGNLSEEQVAEIRFTEVELSELRHVLGVPPCIVVGGQDAYGKVLVVTRLLAEQVLPIVPRLTPGRAWRPVRLKHSHARTVCLALPDHGPHAEAGYELVHSLHAHARPWGTVPRADVELDQRAMQDPVVGSAMLEVGLPHPLLKEGVQVVMTPTVPHNRALNTSTEFLRALLPEVLPIIVYAISRDDLSDARTKMWTCAT</sequence>
<dbReference type="Proteomes" id="UP000283509">
    <property type="component" value="Unassembled WGS sequence"/>
</dbReference>
<dbReference type="OrthoDB" id="122279at2759"/>
<dbReference type="GO" id="GO:0070374">
    <property type="term" value="P:positive regulation of ERK1 and ERK2 cascade"/>
    <property type="evidence" value="ECO:0007669"/>
    <property type="project" value="TreeGrafter"/>
</dbReference>
<keyword evidence="5" id="KW-0418">Kinase</keyword>
<dbReference type="GO" id="GO:0005737">
    <property type="term" value="C:cytoplasm"/>
    <property type="evidence" value="ECO:0007669"/>
    <property type="project" value="UniProtKB-SubCell"/>
</dbReference>
<evidence type="ECO:0000256" key="5">
    <source>
        <dbReference type="ARBA" id="ARBA00022777"/>
    </source>
</evidence>
<evidence type="ECO:0000313" key="6">
    <source>
        <dbReference type="EMBL" id="ROT70186.1"/>
    </source>
</evidence>
<keyword evidence="4" id="KW-0808">Transferase</keyword>
<evidence type="ECO:0000256" key="1">
    <source>
        <dbReference type="ARBA" id="ARBA00004496"/>
    </source>
</evidence>
<comment type="subcellular location">
    <subcellularLocation>
        <location evidence="1">Cytoplasm</location>
    </subcellularLocation>
</comment>
<reference evidence="6 7" key="1">
    <citation type="submission" date="2018-04" db="EMBL/GenBank/DDBJ databases">
        <authorList>
            <person name="Zhang X."/>
            <person name="Yuan J."/>
            <person name="Li F."/>
            <person name="Xiang J."/>
        </authorList>
    </citation>
    <scope>NUCLEOTIDE SEQUENCE [LARGE SCALE GENOMIC DNA]</scope>
    <source>
        <tissue evidence="6">Muscle</tissue>
    </source>
</reference>
<name>A0A3R7PLA1_PENVA</name>
<gene>
    <name evidence="6" type="ORF">C7M84_011532</name>
</gene>
<evidence type="ECO:0000256" key="3">
    <source>
        <dbReference type="ARBA" id="ARBA00022527"/>
    </source>
</evidence>
<dbReference type="STRING" id="6689.A0A3R7PLA1"/>
<evidence type="ECO:0000256" key="4">
    <source>
        <dbReference type="ARBA" id="ARBA00022679"/>
    </source>
</evidence>
<protein>
    <submittedName>
        <fullName evidence="6">Uncharacterized protein</fullName>
    </submittedName>
</protein>
<dbReference type="InterPro" id="IPR051302">
    <property type="entry name" value="Dual_SerThr-Tyr_Kinase"/>
</dbReference>
<keyword evidence="3" id="KW-0723">Serine/threonine-protein kinase</keyword>
<dbReference type="PANTHER" id="PTHR46392">
    <property type="entry name" value="DUAL SERINE/THREONINE AND TYROSINE PROTEIN KINASE"/>
    <property type="match status" value="1"/>
</dbReference>
<accession>A0A3R7PLA1</accession>
<dbReference type="PANTHER" id="PTHR46392:SF1">
    <property type="entry name" value="DUAL SERINE_THREONINE AND TYROSINE PROTEIN KINASE"/>
    <property type="match status" value="1"/>
</dbReference>
<evidence type="ECO:0000256" key="2">
    <source>
        <dbReference type="ARBA" id="ARBA00022490"/>
    </source>
</evidence>
<comment type="caution">
    <text evidence="6">The sequence shown here is derived from an EMBL/GenBank/DDBJ whole genome shotgun (WGS) entry which is preliminary data.</text>
</comment>
<keyword evidence="7" id="KW-1185">Reference proteome</keyword>
<proteinExistence type="predicted"/>
<dbReference type="GO" id="GO:0004674">
    <property type="term" value="F:protein serine/threonine kinase activity"/>
    <property type="evidence" value="ECO:0007669"/>
    <property type="project" value="UniProtKB-KW"/>
</dbReference>